<gene>
    <name evidence="1" type="ORF">RRG08_048444</name>
</gene>
<reference evidence="1" key="1">
    <citation type="journal article" date="2023" name="G3 (Bethesda)">
        <title>A reference genome for the long-term kleptoplast-retaining sea slug Elysia crispata morphotype clarki.</title>
        <authorList>
            <person name="Eastman K.E."/>
            <person name="Pendleton A.L."/>
            <person name="Shaikh M.A."/>
            <person name="Suttiyut T."/>
            <person name="Ogas R."/>
            <person name="Tomko P."/>
            <person name="Gavelis G."/>
            <person name="Widhalm J.R."/>
            <person name="Wisecaver J.H."/>
        </authorList>
    </citation>
    <scope>NUCLEOTIDE SEQUENCE</scope>
    <source>
        <strain evidence="1">ECLA1</strain>
    </source>
</reference>
<comment type="caution">
    <text evidence="1">The sequence shown here is derived from an EMBL/GenBank/DDBJ whole genome shotgun (WGS) entry which is preliminary data.</text>
</comment>
<accession>A0AAE1ECG0</accession>
<evidence type="ECO:0000313" key="2">
    <source>
        <dbReference type="Proteomes" id="UP001283361"/>
    </source>
</evidence>
<keyword evidence="2" id="KW-1185">Reference proteome</keyword>
<dbReference type="Proteomes" id="UP001283361">
    <property type="component" value="Unassembled WGS sequence"/>
</dbReference>
<dbReference type="AlphaFoldDB" id="A0AAE1ECG0"/>
<protein>
    <submittedName>
        <fullName evidence="1">Uncharacterized protein</fullName>
    </submittedName>
</protein>
<name>A0AAE1ECG0_9GAST</name>
<evidence type="ECO:0000313" key="1">
    <source>
        <dbReference type="EMBL" id="KAK3801857.1"/>
    </source>
</evidence>
<dbReference type="EMBL" id="JAWDGP010000283">
    <property type="protein sequence ID" value="KAK3801857.1"/>
    <property type="molecule type" value="Genomic_DNA"/>
</dbReference>
<sequence length="83" mass="9481">MFRSRGQDSTLPVVYCALRLFRPLGVPKHPSRQSSDDQCLVPCVLGQWSHQYCHTIGVRVDNGQVAELFTAGETMRRHELKRL</sequence>
<proteinExistence type="predicted"/>
<organism evidence="1 2">
    <name type="scientific">Elysia crispata</name>
    <name type="common">lettuce slug</name>
    <dbReference type="NCBI Taxonomy" id="231223"/>
    <lineage>
        <taxon>Eukaryota</taxon>
        <taxon>Metazoa</taxon>
        <taxon>Spiralia</taxon>
        <taxon>Lophotrochozoa</taxon>
        <taxon>Mollusca</taxon>
        <taxon>Gastropoda</taxon>
        <taxon>Heterobranchia</taxon>
        <taxon>Euthyneura</taxon>
        <taxon>Panpulmonata</taxon>
        <taxon>Sacoglossa</taxon>
        <taxon>Placobranchoidea</taxon>
        <taxon>Plakobranchidae</taxon>
        <taxon>Elysia</taxon>
    </lineage>
</organism>